<dbReference type="Pfam" id="PF13458">
    <property type="entry name" value="Peripla_BP_6"/>
    <property type="match status" value="1"/>
</dbReference>
<accession>A0A846H9L6</accession>
<evidence type="ECO:0000259" key="13">
    <source>
        <dbReference type="PROSITE" id="PS50011"/>
    </source>
</evidence>
<protein>
    <recommendedName>
        <fullName evidence="2">non-specific serine/threonine protein kinase</fullName>
        <ecNumber evidence="2">2.7.11.1</ecNumber>
    </recommendedName>
</protein>
<dbReference type="InterPro" id="IPR011009">
    <property type="entry name" value="Kinase-like_dom_sf"/>
</dbReference>
<dbReference type="SUPFAM" id="SSF56112">
    <property type="entry name" value="Protein kinase-like (PK-like)"/>
    <property type="match status" value="1"/>
</dbReference>
<dbReference type="SUPFAM" id="SSF53822">
    <property type="entry name" value="Periplasmic binding protein-like I"/>
    <property type="match status" value="1"/>
</dbReference>
<evidence type="ECO:0000313" key="15">
    <source>
        <dbReference type="Proteomes" id="UP000031549"/>
    </source>
</evidence>
<keyword evidence="7" id="KW-0418">Kinase</keyword>
<gene>
    <name evidence="14" type="ORF">PI95_012115</name>
</gene>
<keyword evidence="4" id="KW-0808">Transferase</keyword>
<evidence type="ECO:0000256" key="2">
    <source>
        <dbReference type="ARBA" id="ARBA00012513"/>
    </source>
</evidence>
<dbReference type="Pfam" id="PF00069">
    <property type="entry name" value="Pkinase"/>
    <property type="match status" value="1"/>
</dbReference>
<evidence type="ECO:0000256" key="10">
    <source>
        <dbReference type="ARBA" id="ARBA00048679"/>
    </source>
</evidence>
<dbReference type="GO" id="GO:0005524">
    <property type="term" value="F:ATP binding"/>
    <property type="evidence" value="ECO:0007669"/>
    <property type="project" value="UniProtKB-UniRule"/>
</dbReference>
<dbReference type="CDD" id="cd06268">
    <property type="entry name" value="PBP1_ABC_transporter_LIVBP-like"/>
    <property type="match status" value="1"/>
</dbReference>
<sequence length="815" mass="92542">MKIYCTNPNCRYPENEVPDEFRNLRNHQQRYCSSCGMTLILKTRYLPKEQIGWGGFGKTFKAWDAHLQQQCVVKQLQPRNTNRNPFSQSELESIKKSFEEEARALRDIKHEQIPQLYDYFELPAPSDSQEEFRKELFYLVQEYVQGETLDKELNNKGRFSEPEVVQDLGQLLNVLKYIHEKRQVIHRDIKLSNIIRHENGTLYLIDFGAAVKRKLEPKIPVEQSMAMGTPIFAPPEQLAGKGIFFSSDLYSLAATCICLLTGRNVNELWNQNRWIWREYVNVNDNLAEILDRMLSYQPEDRYESAEQVITALSGQTSLNPNSKPSGAREKSQEFDFTTIRDSTSYSLRLNRLIKKLFLPIGLVLLGSAIALLINWSLHPPICDFQKKSGFSCGEAILIPQNPRIAEAIFANKIRGSTAFGQGDFNQAIVYLKKYLASNQNDPEARIYLNNAKAAMAKNPLKIAAAVPIIDDQLNGSNDIAEQMLRGFAHVQDNFNQNQGIDGRLLFLEIVSTGWQKNKIKQIADAIASKENILGVIGYYTSDSIQEAAPSYDGKMVVISPTSTAVRDSAFKLNNYIFRVSPDNSAAAEKLVKFMVRQNLIKTAIFYEPNESFAASLKKEFENVVFKYRRQLVNECPVIQSTTEVLNCLREAKETNAEVIMLAFSDKVSRIAATLIINQSENITILGADTPYFESVSQANIPVDKLRIAVRWHRSNSANSKFEQESVKLWGTGDVNWRTAMSYDATMAMVEALKRIQGNYTRQKLYEALNERDFSADGVTAKVEFNDLGDRKSLPGIGVLVKVENNRFIVDKTSYN</sequence>
<comment type="catalytic activity">
    <reaction evidence="9">
        <text>L-threonyl-[protein] + ATP = O-phospho-L-threonyl-[protein] + ADP + H(+)</text>
        <dbReference type="Rhea" id="RHEA:46608"/>
        <dbReference type="Rhea" id="RHEA-COMP:11060"/>
        <dbReference type="Rhea" id="RHEA-COMP:11605"/>
        <dbReference type="ChEBI" id="CHEBI:15378"/>
        <dbReference type="ChEBI" id="CHEBI:30013"/>
        <dbReference type="ChEBI" id="CHEBI:30616"/>
        <dbReference type="ChEBI" id="CHEBI:61977"/>
        <dbReference type="ChEBI" id="CHEBI:456216"/>
        <dbReference type="EC" id="2.7.11.1"/>
    </reaction>
</comment>
<evidence type="ECO:0000256" key="8">
    <source>
        <dbReference type="ARBA" id="ARBA00022840"/>
    </source>
</evidence>
<dbReference type="PANTHER" id="PTHR24363">
    <property type="entry name" value="SERINE/THREONINE PROTEIN KINASE"/>
    <property type="match status" value="1"/>
</dbReference>
<keyword evidence="12" id="KW-0812">Transmembrane</keyword>
<comment type="similarity">
    <text evidence="1">Belongs to the leucine-binding protein family.</text>
</comment>
<keyword evidence="3" id="KW-0723">Serine/threonine-protein kinase</keyword>
<evidence type="ECO:0000256" key="3">
    <source>
        <dbReference type="ARBA" id="ARBA00022527"/>
    </source>
</evidence>
<dbReference type="RefSeq" id="WP_163518831.1">
    <property type="nucleotide sequence ID" value="NZ_JTCM02000021.1"/>
</dbReference>
<evidence type="ECO:0000256" key="4">
    <source>
        <dbReference type="ARBA" id="ARBA00022679"/>
    </source>
</evidence>
<keyword evidence="5" id="KW-0732">Signal</keyword>
<dbReference type="Gene3D" id="1.10.510.10">
    <property type="entry name" value="Transferase(Phosphotransferase) domain 1"/>
    <property type="match status" value="1"/>
</dbReference>
<dbReference type="InterPro" id="IPR000719">
    <property type="entry name" value="Prot_kinase_dom"/>
</dbReference>
<comment type="caution">
    <text evidence="14">The sequence shown here is derived from an EMBL/GenBank/DDBJ whole genome shotgun (WGS) entry which is preliminary data.</text>
</comment>
<keyword evidence="12" id="KW-1133">Transmembrane helix</keyword>
<dbReference type="AlphaFoldDB" id="A0A846H9L6"/>
<organism evidence="14 15">
    <name type="scientific">Hassallia byssoidea VB512170</name>
    <dbReference type="NCBI Taxonomy" id="1304833"/>
    <lineage>
        <taxon>Bacteria</taxon>
        <taxon>Bacillati</taxon>
        <taxon>Cyanobacteriota</taxon>
        <taxon>Cyanophyceae</taxon>
        <taxon>Nostocales</taxon>
        <taxon>Tolypothrichaceae</taxon>
        <taxon>Hassallia</taxon>
    </lineage>
</organism>
<reference evidence="14 15" key="1">
    <citation type="journal article" date="2015" name="Genome Announc.">
        <title>Draft Genome Sequence of Cyanobacterium Hassallia byssoidea Strain VB512170, Isolated from Monuments in India.</title>
        <authorList>
            <person name="Singh D."/>
            <person name="Chandrababunaidu M.M."/>
            <person name="Panda A."/>
            <person name="Sen D."/>
            <person name="Bhattacharyya S."/>
            <person name="Adhikary S.P."/>
            <person name="Tripathy S."/>
        </authorList>
    </citation>
    <scope>NUCLEOTIDE SEQUENCE [LARGE SCALE GENOMIC DNA]</scope>
    <source>
        <strain evidence="14 15">VB512170</strain>
    </source>
</reference>
<feature type="transmembrane region" description="Helical" evidence="12">
    <location>
        <begin position="356"/>
        <end position="377"/>
    </location>
</feature>
<dbReference type="NCBIfam" id="NF045510">
    <property type="entry name" value="4Cys_prefix_kin"/>
    <property type="match status" value="1"/>
</dbReference>
<evidence type="ECO:0000256" key="5">
    <source>
        <dbReference type="ARBA" id="ARBA00022729"/>
    </source>
</evidence>
<evidence type="ECO:0000256" key="12">
    <source>
        <dbReference type="SAM" id="Phobius"/>
    </source>
</evidence>
<dbReference type="EC" id="2.7.11.1" evidence="2"/>
<evidence type="ECO:0000256" key="11">
    <source>
        <dbReference type="PROSITE-ProRule" id="PRU10141"/>
    </source>
</evidence>
<keyword evidence="8 11" id="KW-0067">ATP-binding</keyword>
<evidence type="ECO:0000313" key="14">
    <source>
        <dbReference type="EMBL" id="NEU73290.1"/>
    </source>
</evidence>
<dbReference type="InterPro" id="IPR028082">
    <property type="entry name" value="Peripla_BP_I"/>
</dbReference>
<dbReference type="PANTHER" id="PTHR24363:SF0">
    <property type="entry name" value="SERINE_THREONINE KINASE LIKE DOMAIN CONTAINING 1"/>
    <property type="match status" value="1"/>
</dbReference>
<dbReference type="PROSITE" id="PS50011">
    <property type="entry name" value="PROTEIN_KINASE_DOM"/>
    <property type="match status" value="1"/>
</dbReference>
<dbReference type="PROSITE" id="PS00107">
    <property type="entry name" value="PROTEIN_KINASE_ATP"/>
    <property type="match status" value="1"/>
</dbReference>
<feature type="domain" description="Protein kinase" evidence="13">
    <location>
        <begin position="45"/>
        <end position="318"/>
    </location>
</feature>
<dbReference type="CDD" id="cd14014">
    <property type="entry name" value="STKc_PknB_like"/>
    <property type="match status" value="1"/>
</dbReference>
<dbReference type="GO" id="GO:0004674">
    <property type="term" value="F:protein serine/threonine kinase activity"/>
    <property type="evidence" value="ECO:0007669"/>
    <property type="project" value="UniProtKB-KW"/>
</dbReference>
<proteinExistence type="inferred from homology"/>
<dbReference type="EMBL" id="JTCM02000021">
    <property type="protein sequence ID" value="NEU73290.1"/>
    <property type="molecule type" value="Genomic_DNA"/>
</dbReference>
<keyword evidence="6 11" id="KW-0547">Nucleotide-binding</keyword>
<evidence type="ECO:0000256" key="7">
    <source>
        <dbReference type="ARBA" id="ARBA00022777"/>
    </source>
</evidence>
<evidence type="ECO:0000256" key="1">
    <source>
        <dbReference type="ARBA" id="ARBA00010062"/>
    </source>
</evidence>
<feature type="binding site" evidence="11">
    <location>
        <position position="74"/>
    </location>
    <ligand>
        <name>ATP</name>
        <dbReference type="ChEBI" id="CHEBI:30616"/>
    </ligand>
</feature>
<name>A0A846H9L6_9CYAN</name>
<evidence type="ECO:0000256" key="6">
    <source>
        <dbReference type="ARBA" id="ARBA00022741"/>
    </source>
</evidence>
<dbReference type="Gene3D" id="3.40.50.2300">
    <property type="match status" value="2"/>
</dbReference>
<dbReference type="InterPro" id="IPR028081">
    <property type="entry name" value="Leu-bd"/>
</dbReference>
<dbReference type="Proteomes" id="UP000031549">
    <property type="component" value="Unassembled WGS sequence"/>
</dbReference>
<dbReference type="SMART" id="SM00220">
    <property type="entry name" value="S_TKc"/>
    <property type="match status" value="1"/>
</dbReference>
<evidence type="ECO:0000256" key="9">
    <source>
        <dbReference type="ARBA" id="ARBA00047899"/>
    </source>
</evidence>
<keyword evidence="15" id="KW-1185">Reference proteome</keyword>
<dbReference type="InterPro" id="IPR017441">
    <property type="entry name" value="Protein_kinase_ATP_BS"/>
</dbReference>
<comment type="catalytic activity">
    <reaction evidence="10">
        <text>L-seryl-[protein] + ATP = O-phospho-L-seryl-[protein] + ADP + H(+)</text>
        <dbReference type="Rhea" id="RHEA:17989"/>
        <dbReference type="Rhea" id="RHEA-COMP:9863"/>
        <dbReference type="Rhea" id="RHEA-COMP:11604"/>
        <dbReference type="ChEBI" id="CHEBI:15378"/>
        <dbReference type="ChEBI" id="CHEBI:29999"/>
        <dbReference type="ChEBI" id="CHEBI:30616"/>
        <dbReference type="ChEBI" id="CHEBI:83421"/>
        <dbReference type="ChEBI" id="CHEBI:456216"/>
        <dbReference type="EC" id="2.7.11.1"/>
    </reaction>
</comment>
<keyword evidence="12" id="KW-0472">Membrane</keyword>